<evidence type="ECO:0000256" key="6">
    <source>
        <dbReference type="SAM" id="MobiDB-lite"/>
    </source>
</evidence>
<evidence type="ECO:0000313" key="9">
    <source>
        <dbReference type="Proteomes" id="UP001152888"/>
    </source>
</evidence>
<dbReference type="GO" id="GO:0031491">
    <property type="term" value="F:nucleosome binding"/>
    <property type="evidence" value="ECO:0007669"/>
    <property type="project" value="TreeGrafter"/>
</dbReference>
<dbReference type="SUPFAM" id="SSF63748">
    <property type="entry name" value="Tudor/PWWP/MBT"/>
    <property type="match status" value="1"/>
</dbReference>
<dbReference type="PANTHER" id="PTHR43580">
    <property type="entry name" value="OXIDOREDUCTASE GLYR1-RELATED"/>
    <property type="match status" value="1"/>
</dbReference>
<dbReference type="Pfam" id="PF00855">
    <property type="entry name" value="PWWP"/>
    <property type="match status" value="1"/>
</dbReference>
<keyword evidence="3" id="KW-0158">Chromosome</keyword>
<organism evidence="8 9">
    <name type="scientific">Acanthoscelides obtectus</name>
    <name type="common">Bean weevil</name>
    <name type="synonym">Bruchus obtectus</name>
    <dbReference type="NCBI Taxonomy" id="200917"/>
    <lineage>
        <taxon>Eukaryota</taxon>
        <taxon>Metazoa</taxon>
        <taxon>Ecdysozoa</taxon>
        <taxon>Arthropoda</taxon>
        <taxon>Hexapoda</taxon>
        <taxon>Insecta</taxon>
        <taxon>Pterygota</taxon>
        <taxon>Neoptera</taxon>
        <taxon>Endopterygota</taxon>
        <taxon>Coleoptera</taxon>
        <taxon>Polyphaga</taxon>
        <taxon>Cucujiformia</taxon>
        <taxon>Chrysomeloidea</taxon>
        <taxon>Chrysomelidae</taxon>
        <taxon>Bruchinae</taxon>
        <taxon>Bruchini</taxon>
        <taxon>Acanthoscelides</taxon>
    </lineage>
</organism>
<feature type="domain" description="PWWP" evidence="7">
    <location>
        <begin position="10"/>
        <end position="74"/>
    </location>
</feature>
<comment type="similarity">
    <text evidence="2">Belongs to the HIBADH-related family. NP60 subfamily.</text>
</comment>
<dbReference type="AlphaFoldDB" id="A0A9P0K6Z5"/>
<dbReference type="GO" id="GO:0140673">
    <property type="term" value="P:transcription elongation-coupled chromatin remodeling"/>
    <property type="evidence" value="ECO:0007669"/>
    <property type="project" value="TreeGrafter"/>
</dbReference>
<proteinExistence type="inferred from homology"/>
<feature type="region of interest" description="Disordered" evidence="6">
    <location>
        <begin position="120"/>
        <end position="141"/>
    </location>
</feature>
<dbReference type="InterPro" id="IPR008927">
    <property type="entry name" value="6-PGluconate_DH-like_C_sf"/>
</dbReference>
<dbReference type="Gene3D" id="2.30.30.140">
    <property type="match status" value="1"/>
</dbReference>
<dbReference type="OrthoDB" id="6727154at2759"/>
<dbReference type="InterPro" id="IPR013328">
    <property type="entry name" value="6PGD_dom2"/>
</dbReference>
<reference evidence="8" key="1">
    <citation type="submission" date="2022-03" db="EMBL/GenBank/DDBJ databases">
        <authorList>
            <person name="Sayadi A."/>
        </authorList>
    </citation>
    <scope>NUCLEOTIDE SEQUENCE</scope>
</reference>
<sequence length="458" mass="52218">MESVTPNLNSYEFVWAKVRGHPYWPGLVLSPGPGADLPEKPVSTDEKNYFWIYFFGTRDYAWVPEKQVKSFKKHYGQYATHKRTRLFLNAVKEVETHMQIVESNPEYEIVLESFVKKRPRSKSQKRTRDDTDPGAEDRPTKHKEIWCDTLKTGNIPVSQLKIGVIGIGNIGRVIAGKLVKTGHTVNVWNRTAQKSIALRKDLDHNIKLTIHDTPQSLLLNSDTIFICISDDNELKIFFQNNFNMHDPEENTLQDKGMIIMTSMGPEAAKDIKDMIEKKGGRYLETLIQRSSLDNNRFILLAAGDEELFQSIESCAKAFSTSSVFLGDAGNACIVYLVLQLIKGVWLAGLIEGFHLAERCGVSSKDFEKIFRDTLLCNNYMKARLEKIKGKQFDIYEQRLEDLQRDMKLGLDLSNGLDAENKVLQPLNICAMAHELFKHCCKLEYGGLDAAALYYRNKH</sequence>
<dbReference type="EMBL" id="CAKOFQ010006754">
    <property type="protein sequence ID" value="CAH1968607.1"/>
    <property type="molecule type" value="Genomic_DNA"/>
</dbReference>
<dbReference type="InterPro" id="IPR000313">
    <property type="entry name" value="PWWP_dom"/>
</dbReference>
<evidence type="ECO:0000313" key="8">
    <source>
        <dbReference type="EMBL" id="CAH1968607.1"/>
    </source>
</evidence>
<evidence type="ECO:0000259" key="7">
    <source>
        <dbReference type="PROSITE" id="PS50812"/>
    </source>
</evidence>
<name>A0A9P0K6Z5_ACAOB</name>
<dbReference type="InterPro" id="IPR051265">
    <property type="entry name" value="HIBADH-related_NP60_sf"/>
</dbReference>
<comment type="caution">
    <text evidence="8">The sequence shown here is derived from an EMBL/GenBank/DDBJ whole genome shotgun (WGS) entry which is preliminary data.</text>
</comment>
<dbReference type="GO" id="GO:0003677">
    <property type="term" value="F:DNA binding"/>
    <property type="evidence" value="ECO:0007669"/>
    <property type="project" value="TreeGrafter"/>
</dbReference>
<dbReference type="InterPro" id="IPR036291">
    <property type="entry name" value="NAD(P)-bd_dom_sf"/>
</dbReference>
<dbReference type="GO" id="GO:0000785">
    <property type="term" value="C:chromatin"/>
    <property type="evidence" value="ECO:0007669"/>
    <property type="project" value="TreeGrafter"/>
</dbReference>
<dbReference type="InterPro" id="IPR006115">
    <property type="entry name" value="6PGDH_NADP-bd"/>
</dbReference>
<dbReference type="SUPFAM" id="SSF51735">
    <property type="entry name" value="NAD(P)-binding Rossmann-fold domains"/>
    <property type="match status" value="1"/>
</dbReference>
<keyword evidence="9" id="KW-1185">Reference proteome</keyword>
<dbReference type="GO" id="GO:0050661">
    <property type="term" value="F:NADP binding"/>
    <property type="evidence" value="ECO:0007669"/>
    <property type="project" value="InterPro"/>
</dbReference>
<accession>A0A9P0K6Z5</accession>
<dbReference type="Gene3D" id="3.40.50.720">
    <property type="entry name" value="NAD(P)-binding Rossmann-like Domain"/>
    <property type="match status" value="1"/>
</dbReference>
<evidence type="ECO:0000256" key="4">
    <source>
        <dbReference type="ARBA" id="ARBA00030287"/>
    </source>
</evidence>
<comment type="subcellular location">
    <subcellularLocation>
        <location evidence="1">Chromosome</location>
    </subcellularLocation>
</comment>
<evidence type="ECO:0000256" key="1">
    <source>
        <dbReference type="ARBA" id="ARBA00004286"/>
    </source>
</evidence>
<evidence type="ECO:0000256" key="5">
    <source>
        <dbReference type="ARBA" id="ARBA00034140"/>
    </source>
</evidence>
<gene>
    <name evidence="8" type="ORF">ACAOBT_LOCUS7967</name>
</gene>
<dbReference type="Proteomes" id="UP001152888">
    <property type="component" value="Unassembled WGS sequence"/>
</dbReference>
<evidence type="ECO:0000256" key="2">
    <source>
        <dbReference type="ARBA" id="ARBA00007598"/>
    </source>
</evidence>
<dbReference type="PROSITE" id="PS50812">
    <property type="entry name" value="PWWP"/>
    <property type="match status" value="1"/>
</dbReference>
<dbReference type="SUPFAM" id="SSF48179">
    <property type="entry name" value="6-phosphogluconate dehydrogenase C-terminal domain-like"/>
    <property type="match status" value="1"/>
</dbReference>
<evidence type="ECO:0000256" key="3">
    <source>
        <dbReference type="ARBA" id="ARBA00022454"/>
    </source>
</evidence>
<dbReference type="Gene3D" id="1.10.1040.10">
    <property type="entry name" value="N-(1-d-carboxylethyl)-l-norvaline Dehydrogenase, domain 2"/>
    <property type="match status" value="1"/>
</dbReference>
<protein>
    <recommendedName>
        <fullName evidence="5">Cytokine-like nuclear factor N-PAC</fullName>
    </recommendedName>
    <alternativeName>
        <fullName evidence="4">Glyoxylate reductase 1 homolog</fullName>
    </alternativeName>
</protein>
<dbReference type="PANTHER" id="PTHR43580:SF2">
    <property type="entry name" value="CYTOKINE-LIKE NUCLEAR FACTOR N-PAC"/>
    <property type="match status" value="1"/>
</dbReference>
<feature type="compositionally biased region" description="Basic and acidic residues" evidence="6">
    <location>
        <begin position="126"/>
        <end position="141"/>
    </location>
</feature>
<dbReference type="SMART" id="SM00293">
    <property type="entry name" value="PWWP"/>
    <property type="match status" value="1"/>
</dbReference>
<dbReference type="Pfam" id="PF03446">
    <property type="entry name" value="NAD_binding_2"/>
    <property type="match status" value="1"/>
</dbReference>